<dbReference type="Gene3D" id="2.60.40.10">
    <property type="entry name" value="Immunoglobulins"/>
    <property type="match status" value="1"/>
</dbReference>
<dbReference type="InterPro" id="IPR013783">
    <property type="entry name" value="Ig-like_fold"/>
</dbReference>
<evidence type="ECO:0000313" key="3">
    <source>
        <dbReference type="Proteomes" id="UP000486602"/>
    </source>
</evidence>
<keyword evidence="3" id="KW-1185">Reference proteome</keyword>
<accession>A0A7K3WSL3</accession>
<reference evidence="2 3" key="1">
    <citation type="submission" date="2020-02" db="EMBL/GenBank/DDBJ databases">
        <title>Out from the shadows clarifying the taxonomy of the family Cryomorphaceae and related taxa by utilizing the GTDB taxonomic framework.</title>
        <authorList>
            <person name="Bowman J.P."/>
        </authorList>
    </citation>
    <scope>NUCLEOTIDE SEQUENCE [LARGE SCALE GENOMIC DNA]</scope>
    <source>
        <strain evidence="2 3">QSSC 1-22</strain>
    </source>
</reference>
<protein>
    <submittedName>
        <fullName evidence="2">DUF1573 domain-containing protein</fullName>
    </submittedName>
</protein>
<dbReference type="InterPro" id="IPR011467">
    <property type="entry name" value="DUF1573"/>
</dbReference>
<feature type="chain" id="PRO_5029623084" evidence="1">
    <location>
        <begin position="24"/>
        <end position="150"/>
    </location>
</feature>
<evidence type="ECO:0000256" key="1">
    <source>
        <dbReference type="SAM" id="SignalP"/>
    </source>
</evidence>
<dbReference type="PANTHER" id="PTHR37833:SF1">
    <property type="entry name" value="SIGNAL PEPTIDE PROTEIN"/>
    <property type="match status" value="1"/>
</dbReference>
<dbReference type="EMBL" id="JAAGVY010000027">
    <property type="protein sequence ID" value="NEN24518.1"/>
    <property type="molecule type" value="Genomic_DNA"/>
</dbReference>
<comment type="caution">
    <text evidence="2">The sequence shown here is derived from an EMBL/GenBank/DDBJ whole genome shotgun (WGS) entry which is preliminary data.</text>
</comment>
<gene>
    <name evidence="2" type="ORF">G3O08_13505</name>
</gene>
<sequence>MKNLFLSIAMVALAALSGFSQEAKPVTGGPQLTVDKEVHDYGTIKQGGNGTSEFKLTNNGTEPLIISRAKGSCGCTVPEWPKEPIMPGASAVMSVKYDTKRVGPINKSVTISSNATNAESKVVRIKGNVIASENAGDAPVKKETMAPMTN</sequence>
<name>A0A7K3WSL3_9FLAO</name>
<keyword evidence="1" id="KW-0732">Signal</keyword>
<dbReference type="PANTHER" id="PTHR37833">
    <property type="entry name" value="LIPOPROTEIN-RELATED"/>
    <property type="match status" value="1"/>
</dbReference>
<dbReference type="AlphaFoldDB" id="A0A7K3WSL3"/>
<dbReference type="Proteomes" id="UP000486602">
    <property type="component" value="Unassembled WGS sequence"/>
</dbReference>
<dbReference type="Pfam" id="PF07610">
    <property type="entry name" value="DUF1573"/>
    <property type="match status" value="1"/>
</dbReference>
<proteinExistence type="predicted"/>
<feature type="signal peptide" evidence="1">
    <location>
        <begin position="1"/>
        <end position="23"/>
    </location>
</feature>
<evidence type="ECO:0000313" key="2">
    <source>
        <dbReference type="EMBL" id="NEN24518.1"/>
    </source>
</evidence>
<dbReference type="RefSeq" id="WP_163285911.1">
    <property type="nucleotide sequence ID" value="NZ_JAAGVY010000027.1"/>
</dbReference>
<organism evidence="2 3">
    <name type="scientific">Cryomorpha ignava</name>
    <dbReference type="NCBI Taxonomy" id="101383"/>
    <lineage>
        <taxon>Bacteria</taxon>
        <taxon>Pseudomonadati</taxon>
        <taxon>Bacteroidota</taxon>
        <taxon>Flavobacteriia</taxon>
        <taxon>Flavobacteriales</taxon>
        <taxon>Cryomorphaceae</taxon>
        <taxon>Cryomorpha</taxon>
    </lineage>
</organism>